<keyword evidence="3" id="KW-1185">Reference proteome</keyword>
<protein>
    <submittedName>
        <fullName evidence="2">Uncharacterized protein</fullName>
    </submittedName>
</protein>
<dbReference type="AlphaFoldDB" id="A0A195CLH2"/>
<evidence type="ECO:0000313" key="2">
    <source>
        <dbReference type="EMBL" id="KYN01571.1"/>
    </source>
</evidence>
<reference evidence="2 3" key="1">
    <citation type="submission" date="2016-03" db="EMBL/GenBank/DDBJ databases">
        <title>Cyphomyrmex costatus WGS genome.</title>
        <authorList>
            <person name="Nygaard S."/>
            <person name="Hu H."/>
            <person name="Boomsma J."/>
            <person name="Zhang G."/>
        </authorList>
    </citation>
    <scope>NUCLEOTIDE SEQUENCE [LARGE SCALE GENOMIC DNA]</scope>
    <source>
        <strain evidence="2">MS0001</strain>
        <tissue evidence="2">Whole body</tissue>
    </source>
</reference>
<feature type="compositionally biased region" description="Basic and acidic residues" evidence="1">
    <location>
        <begin position="138"/>
        <end position="175"/>
    </location>
</feature>
<name>A0A195CLH2_9HYME</name>
<proteinExistence type="predicted"/>
<feature type="region of interest" description="Disordered" evidence="1">
    <location>
        <begin position="138"/>
        <end position="184"/>
    </location>
</feature>
<evidence type="ECO:0000313" key="3">
    <source>
        <dbReference type="Proteomes" id="UP000078542"/>
    </source>
</evidence>
<gene>
    <name evidence="2" type="ORF">ALC62_07753</name>
</gene>
<organism evidence="2 3">
    <name type="scientific">Cyphomyrmex costatus</name>
    <dbReference type="NCBI Taxonomy" id="456900"/>
    <lineage>
        <taxon>Eukaryota</taxon>
        <taxon>Metazoa</taxon>
        <taxon>Ecdysozoa</taxon>
        <taxon>Arthropoda</taxon>
        <taxon>Hexapoda</taxon>
        <taxon>Insecta</taxon>
        <taxon>Pterygota</taxon>
        <taxon>Neoptera</taxon>
        <taxon>Endopterygota</taxon>
        <taxon>Hymenoptera</taxon>
        <taxon>Apocrita</taxon>
        <taxon>Aculeata</taxon>
        <taxon>Formicoidea</taxon>
        <taxon>Formicidae</taxon>
        <taxon>Myrmicinae</taxon>
        <taxon>Cyphomyrmex</taxon>
    </lineage>
</organism>
<evidence type="ECO:0000256" key="1">
    <source>
        <dbReference type="SAM" id="MobiDB-lite"/>
    </source>
</evidence>
<dbReference type="EMBL" id="KQ977600">
    <property type="protein sequence ID" value="KYN01571.1"/>
    <property type="molecule type" value="Genomic_DNA"/>
</dbReference>
<accession>A0A195CLH2</accession>
<dbReference type="Proteomes" id="UP000078542">
    <property type="component" value="Unassembled WGS sequence"/>
</dbReference>
<sequence>MRTDILARKSQSQSMLYSLPYRAPGSCASVRLRITVRVRQYQNTGTRLTIEGEVAPDRTSLCVVELIDDTDNTVHSIDLFAYPRPSRRVVRILKRFVSIPLDKRKCVVYSRDAERLLSAFDLASSRCSRHGVEALPGEYERANDMAEEELERRIRSSRAREQKREEEERKGTGGRERHRSSSAS</sequence>